<dbReference type="InterPro" id="IPR036623">
    <property type="entry name" value="Hemimethylated_DNA-bd_sf"/>
</dbReference>
<dbReference type="SUPFAM" id="SSF81383">
    <property type="entry name" value="F-box domain"/>
    <property type="match status" value="1"/>
</dbReference>
<dbReference type="SUPFAM" id="SSF141255">
    <property type="entry name" value="YccV-like"/>
    <property type="match status" value="1"/>
</dbReference>
<dbReference type="InterPro" id="IPR011722">
    <property type="entry name" value="Hemimethylated_DNA-bd_dom"/>
</dbReference>
<protein>
    <submittedName>
        <fullName evidence="2">F-box only protein 21</fullName>
    </submittedName>
</protein>
<sequence length="1073" mass="119988">MRHSLTALPDEVLQLILQYLDPYGCLALERTARRFTSVANEPAIWRYYCQTLFHYWDRKHDIENKMNQPPSSIDWKAIFVQRHRVDSETTRNLNDILSSQCGRIQKVQSIMNSGYDVKDTLRRHAHAEDDQDDHLARIYYSNTIMDCLSRNMAISEWAKLRDGETVSLERALGCFDLFVSQGYIESLEEVSKMLDAVAEDLSNRNPDLENLSPREKASFIASFLRLNNFTGIAPDREYHSLEHNFLGFALKDQEHNSLPLISASIFCYIARHFGLDAHPCGFPFHVLVIIFPSPGFDMNGHATNGDNAGVPMYMDPFRSGEETCVADLQSQLNLLGASPTEQSTFLGESQTSEIVLRCGRNVMNSVRVILGSEFSKVDIESAGYAGLWSFMLVNPYGRLMEIRRHLPWFMDVFASEFPWDIYLVEKHVLPLFEGLLEFRHLMESLHAIRAADETPKSVRRREDVQKTIKYQVGDVFRHRRYDYTAMIIGWDPECGAGEHWMRRMNIDKLQAGRHQSFYHVHVEDKSVRYVAEENIEVIKPTLSQLPSSLLAIAGKHFKRWDEEERSGSSLVNLVYEEALGVVAAAIDVTVPQFVSESVAIVPGDFVGVGFEIAFLNSYDNEFSNNLVDSLASRMGKPPVIRIGGTSGDSLLFDPNQKENTTCVTSGGDCPNGSDADFILGPSYFDGLKSFANYSFTFQAPLNYPINKTNVLEYVNRAYSVLGSDRVAAIALGNEVAYHGHDNKPKEYVSNAGLMIEYITESLNLTGEDSRIFQVLDMGSSTVDSGSPYTLQDAFEAGLNSNSTVKYAAEHFYQLGGGMNAIKTDMTQLMNHTFTKQKFVNHDSSISYLHENHPDIPYFLSETGSSLVGGFDLSGVFGDCLWSIDFQLYAITRGVARVAGTQRPVASHSLWVPVSGLPDTPGPSVRAPFMAQLFVADFIGKSNETRVTNLMLGRDFLSAYAAYEGTTLKRVALVNLRNWSKSDGTERGNETFSIQVPSNVTSVRVETLSALTGTQARGFDLDPSENITWAGMQFSYKVDDGKGHHTTETSTTVDVKDGEAAVTVWDSGAAIVYF</sequence>
<dbReference type="STRING" id="28573.A0A0U1LLG9"/>
<name>A0A0U1LLG9_TALIS</name>
<dbReference type="InterPro" id="IPR001810">
    <property type="entry name" value="F-box_dom"/>
</dbReference>
<dbReference type="EMBL" id="CVMT01000001">
    <property type="protein sequence ID" value="CRG83256.1"/>
    <property type="molecule type" value="Genomic_DNA"/>
</dbReference>
<dbReference type="AlphaFoldDB" id="A0A0U1LLG9"/>
<evidence type="ECO:0000313" key="2">
    <source>
        <dbReference type="EMBL" id="CRG83256.1"/>
    </source>
</evidence>
<dbReference type="GO" id="GO:0003677">
    <property type="term" value="F:DNA binding"/>
    <property type="evidence" value="ECO:0007669"/>
    <property type="project" value="InterPro"/>
</dbReference>
<keyword evidence="3" id="KW-1185">Reference proteome</keyword>
<dbReference type="Pfam" id="PF13369">
    <property type="entry name" value="Transglut_core2"/>
    <property type="match status" value="1"/>
</dbReference>
<dbReference type="OrthoDB" id="1658724at2759"/>
<dbReference type="Gene3D" id="3.20.20.80">
    <property type="entry name" value="Glycosidases"/>
    <property type="match status" value="1"/>
</dbReference>
<feature type="domain" description="F-box" evidence="1">
    <location>
        <begin position="2"/>
        <end position="48"/>
    </location>
</feature>
<dbReference type="SMART" id="SM00992">
    <property type="entry name" value="YccV-like"/>
    <property type="match status" value="1"/>
</dbReference>
<dbReference type="InterPro" id="IPR031728">
    <property type="entry name" value="GlcAase_C"/>
</dbReference>
<dbReference type="InterPro" id="IPR052974">
    <property type="entry name" value="GH79_Enzymes"/>
</dbReference>
<dbReference type="PANTHER" id="PTHR36183:SF2">
    <property type="entry name" value="BETA-GLUCURONIDASE C-TERMINAL DOMAIN-CONTAINING PROTEIN"/>
    <property type="match status" value="1"/>
</dbReference>
<dbReference type="SUPFAM" id="SSF51445">
    <property type="entry name" value="(Trans)glycosidases"/>
    <property type="match status" value="1"/>
</dbReference>
<reference evidence="2 3" key="1">
    <citation type="submission" date="2015-04" db="EMBL/GenBank/DDBJ databases">
        <authorList>
            <person name="Syromyatnikov M.Y."/>
            <person name="Popov V.N."/>
        </authorList>
    </citation>
    <scope>NUCLEOTIDE SEQUENCE [LARGE SCALE GENOMIC DNA]</scope>
    <source>
        <strain evidence="2">WF-38-12</strain>
    </source>
</reference>
<organism evidence="2 3">
    <name type="scientific">Talaromyces islandicus</name>
    <name type="common">Penicillium islandicum</name>
    <dbReference type="NCBI Taxonomy" id="28573"/>
    <lineage>
        <taxon>Eukaryota</taxon>
        <taxon>Fungi</taxon>
        <taxon>Dikarya</taxon>
        <taxon>Ascomycota</taxon>
        <taxon>Pezizomycotina</taxon>
        <taxon>Eurotiomycetes</taxon>
        <taxon>Eurotiomycetidae</taxon>
        <taxon>Eurotiales</taxon>
        <taxon>Trichocomaceae</taxon>
        <taxon>Talaromyces</taxon>
        <taxon>Talaromyces sect. Islandici</taxon>
    </lineage>
</organism>
<dbReference type="InterPro" id="IPR032698">
    <property type="entry name" value="SirB1_N"/>
</dbReference>
<dbReference type="Gene3D" id="1.20.1280.50">
    <property type="match status" value="1"/>
</dbReference>
<proteinExistence type="predicted"/>
<accession>A0A0U1LLG9</accession>
<gene>
    <name evidence="2" type="ORF">PISL3812_00607</name>
</gene>
<dbReference type="Proteomes" id="UP000054383">
    <property type="component" value="Unassembled WGS sequence"/>
</dbReference>
<dbReference type="PANTHER" id="PTHR36183">
    <property type="entry name" value="BETA-GLUCURONIDASE"/>
    <property type="match status" value="1"/>
</dbReference>
<dbReference type="Gene3D" id="2.30.30.390">
    <property type="entry name" value="Hemimethylated DNA-binding domain"/>
    <property type="match status" value="1"/>
</dbReference>
<dbReference type="Gene3D" id="2.60.40.1180">
    <property type="entry name" value="Golgi alpha-mannosidase II"/>
    <property type="match status" value="1"/>
</dbReference>
<dbReference type="PROSITE" id="PS50181">
    <property type="entry name" value="FBOX"/>
    <property type="match status" value="1"/>
</dbReference>
<evidence type="ECO:0000259" key="1">
    <source>
        <dbReference type="PROSITE" id="PS50181"/>
    </source>
</evidence>
<dbReference type="InterPro" id="IPR036047">
    <property type="entry name" value="F-box-like_dom_sf"/>
</dbReference>
<dbReference type="Pfam" id="PF08755">
    <property type="entry name" value="YccV-like"/>
    <property type="match status" value="1"/>
</dbReference>
<dbReference type="Pfam" id="PF16862">
    <property type="entry name" value="Glyco_hydro_79C"/>
    <property type="match status" value="1"/>
</dbReference>
<dbReference type="InterPro" id="IPR017853">
    <property type="entry name" value="GH"/>
</dbReference>
<dbReference type="InterPro" id="IPR013780">
    <property type="entry name" value="Glyco_hydro_b"/>
</dbReference>
<dbReference type="Pfam" id="PF12937">
    <property type="entry name" value="F-box-like"/>
    <property type="match status" value="1"/>
</dbReference>
<dbReference type="NCBIfam" id="TIGR02097">
    <property type="entry name" value="yccV"/>
    <property type="match status" value="1"/>
</dbReference>
<evidence type="ECO:0000313" key="3">
    <source>
        <dbReference type="Proteomes" id="UP000054383"/>
    </source>
</evidence>